<dbReference type="PROSITE" id="PS51475">
    <property type="entry name" value="PROTEASOME_ALPHA_2"/>
    <property type="match status" value="1"/>
</dbReference>
<dbReference type="InterPro" id="IPR029055">
    <property type="entry name" value="Ntn_hydrolases_N"/>
</dbReference>
<protein>
    <recommendedName>
        <fullName evidence="3">Proteasome subunit alpha</fullName>
    </recommendedName>
    <alternativeName>
        <fullName evidence="3">20S proteasome alpha subunit</fullName>
    </alternativeName>
    <alternativeName>
        <fullName evidence="3">Proteasome core protein PrcA</fullName>
    </alternativeName>
</protein>
<evidence type="ECO:0000256" key="5">
    <source>
        <dbReference type="SAM" id="MobiDB-lite"/>
    </source>
</evidence>
<dbReference type="GO" id="GO:0019773">
    <property type="term" value="C:proteasome core complex, alpha-subunit complex"/>
    <property type="evidence" value="ECO:0007669"/>
    <property type="project" value="UniProtKB-UniRule"/>
</dbReference>
<dbReference type="AlphaFoldDB" id="A0A291RK98"/>
<dbReference type="GO" id="GO:0019941">
    <property type="term" value="P:modification-dependent protein catabolic process"/>
    <property type="evidence" value="ECO:0007669"/>
    <property type="project" value="UniProtKB-UniRule"/>
</dbReference>
<evidence type="ECO:0000313" key="7">
    <source>
        <dbReference type="Proteomes" id="UP000221961"/>
    </source>
</evidence>
<organism evidence="6 7">
    <name type="scientific">Nocardia terpenica</name>
    <dbReference type="NCBI Taxonomy" id="455432"/>
    <lineage>
        <taxon>Bacteria</taxon>
        <taxon>Bacillati</taxon>
        <taxon>Actinomycetota</taxon>
        <taxon>Actinomycetes</taxon>
        <taxon>Mycobacteriales</taxon>
        <taxon>Nocardiaceae</taxon>
        <taxon>Nocardia</taxon>
    </lineage>
</organism>
<comment type="pathway">
    <text evidence="3">Protein degradation; proteasomal Pup-dependent pathway.</text>
</comment>
<dbReference type="KEGG" id="ntp:CRH09_17340"/>
<keyword evidence="2 3" id="KW-0647">Proteasome</keyword>
<dbReference type="EMBL" id="CP023778">
    <property type="protein sequence ID" value="ATL67699.1"/>
    <property type="molecule type" value="Genomic_DNA"/>
</dbReference>
<feature type="region of interest" description="Disordered" evidence="5">
    <location>
        <begin position="236"/>
        <end position="260"/>
    </location>
</feature>
<sequence>MTLPYYASAEQIMRDKTELARKGIARGRSVVMLAYDKGVLFVAENPSATLHKVSELYDRVGFAAVGKYNEYENLRRHGIMQADLRGYQYDRRDVTGRQLANMFASLLGTIFTDQLKPFEVEICIGEVGYPEKDPQAVLYRVNFDGSIVDEREYVVMGGNTDPIVSALKSSYQPGLELGAAIKVAVEALQKGTPEGTDKDKRMLGVGQLEVATLEQNRPRRAFRRIVGPALETLLASGKSGKGKSAEKKPAEPAEPTDSDS</sequence>
<dbReference type="GO" id="GO:0004298">
    <property type="term" value="F:threonine-type endopeptidase activity"/>
    <property type="evidence" value="ECO:0007669"/>
    <property type="project" value="InterPro"/>
</dbReference>
<evidence type="ECO:0000256" key="4">
    <source>
        <dbReference type="PROSITE-ProRule" id="PRU00808"/>
    </source>
</evidence>
<dbReference type="SUPFAM" id="SSF56235">
    <property type="entry name" value="N-terminal nucleophile aminohydrolases (Ntn hydrolases)"/>
    <property type="match status" value="1"/>
</dbReference>
<dbReference type="InterPro" id="IPR022296">
    <property type="entry name" value="Proteasome_asu_bac"/>
</dbReference>
<evidence type="ECO:0000313" key="6">
    <source>
        <dbReference type="EMBL" id="ATL67699.1"/>
    </source>
</evidence>
<evidence type="ECO:0000256" key="2">
    <source>
        <dbReference type="ARBA" id="ARBA00022942"/>
    </source>
</evidence>
<proteinExistence type="inferred from homology"/>
<dbReference type="InterPro" id="IPR023332">
    <property type="entry name" value="Proteasome_alpha-type"/>
</dbReference>
<accession>A0A291RK98</accession>
<reference evidence="6 7" key="1">
    <citation type="submission" date="2017-10" db="EMBL/GenBank/DDBJ databases">
        <title>Comparative genomics between pathogenic Norcardia.</title>
        <authorList>
            <person name="Zeng L."/>
        </authorList>
    </citation>
    <scope>NUCLEOTIDE SEQUENCE [LARGE SCALE GENOMIC DNA]</scope>
    <source>
        <strain evidence="6 7">NC_YFY_NT001</strain>
    </source>
</reference>
<dbReference type="NCBIfam" id="TIGR03691">
    <property type="entry name" value="20S_bact_alpha"/>
    <property type="match status" value="1"/>
</dbReference>
<dbReference type="Pfam" id="PF00227">
    <property type="entry name" value="Proteasome"/>
    <property type="match status" value="1"/>
</dbReference>
<dbReference type="InterPro" id="IPR001353">
    <property type="entry name" value="Proteasome_sua/b"/>
</dbReference>
<gene>
    <name evidence="3 6" type="primary">prcA</name>
    <name evidence="6" type="ORF">CRH09_17340</name>
</gene>
<evidence type="ECO:0000256" key="1">
    <source>
        <dbReference type="ARBA" id="ARBA00022490"/>
    </source>
</evidence>
<name>A0A291RK98_9NOCA</name>
<dbReference type="CDD" id="cd01901">
    <property type="entry name" value="Ntn_hydrolase"/>
    <property type="match status" value="1"/>
</dbReference>
<comment type="activity regulation">
    <text evidence="3">The formation of the proteasomal ATPase ARC-20S proteasome complex, likely via the docking of the C-termini of ARC into the intersubunit pockets in the alpha-rings, may trigger opening of the gate for substrate entry. Interconversion between the open-gate and close-gate conformations leads to a dynamic regulation of the 20S proteasome proteolysis activity.</text>
</comment>
<dbReference type="Proteomes" id="UP000221961">
    <property type="component" value="Chromosome"/>
</dbReference>
<dbReference type="RefSeq" id="WP_098694819.1">
    <property type="nucleotide sequence ID" value="NZ_CP023778.1"/>
</dbReference>
<dbReference type="HAMAP" id="MF_00289_B">
    <property type="entry name" value="Proteasome_A_B"/>
    <property type="match status" value="1"/>
</dbReference>
<keyword evidence="1 3" id="KW-0963">Cytoplasm</keyword>
<dbReference type="GO" id="GO:0005737">
    <property type="term" value="C:cytoplasm"/>
    <property type="evidence" value="ECO:0007669"/>
    <property type="project" value="UniProtKB-SubCell"/>
</dbReference>
<comment type="subcellular location">
    <subcellularLocation>
        <location evidence="3">Cytoplasm</location>
    </subcellularLocation>
</comment>
<comment type="function">
    <text evidence="3">Component of the proteasome core, a large protease complex with broad specificity involved in protein degradation.</text>
</comment>
<dbReference type="GO" id="GO:0010498">
    <property type="term" value="P:proteasomal protein catabolic process"/>
    <property type="evidence" value="ECO:0007669"/>
    <property type="project" value="UniProtKB-UniRule"/>
</dbReference>
<comment type="similarity">
    <text evidence="3 4">Belongs to the peptidase T1A family.</text>
</comment>
<comment type="subunit">
    <text evidence="3">The 20S proteasome core is composed of 14 alpha and 14 beta subunits that assemble into four stacked heptameric rings, resulting in a barrel-shaped structure. The two inner rings, each composed of seven catalytic beta subunits, are sandwiched by two outer rings, each composed of seven alpha subunits. The catalytic chamber with the active sites is on the inside of the barrel. Has a gated structure, the ends of the cylinder being occluded by the N-termini of the alpha-subunits. Is capped by the proteasome-associated ATPase, ARC.</text>
</comment>
<dbReference type="Gene3D" id="3.60.20.10">
    <property type="entry name" value="Glutamine Phosphoribosylpyrophosphate, subunit 1, domain 1"/>
    <property type="match status" value="1"/>
</dbReference>
<dbReference type="UniPathway" id="UPA00997"/>
<evidence type="ECO:0000256" key="3">
    <source>
        <dbReference type="HAMAP-Rule" id="MF_00289"/>
    </source>
</evidence>
<dbReference type="GeneID" id="88359137"/>